<sequence length="261" mass="27457">MKLSAWAWAIPVLGLAATASLGLAGKADAARLENPVAEFAGIDKITGRITTFDVYVNETVQFGALQVTPKICYSRDETEAQKIDAFIEVDEITLDRKIRRIFSGWMFADSPALNAVEHPIYDVWLTGCKTNSEVPAPPGVEAVAKPAPEPDKPATAATPAPTAASVPPGTTVTDPSQATIPGADPNQVAVPPLDAPVEVPNEVIGGTVPQDEFLQDGQAFPQDGQPYPQDGQPFPQDGGFPQDEPLQPQPSPAPPGGVGLY</sequence>
<feature type="region of interest" description="Disordered" evidence="1">
    <location>
        <begin position="136"/>
        <end position="261"/>
    </location>
</feature>
<feature type="signal peptide" evidence="2">
    <location>
        <begin position="1"/>
        <end position="29"/>
    </location>
</feature>
<protein>
    <submittedName>
        <fullName evidence="3">DUF2155 domain-containing protein</fullName>
    </submittedName>
</protein>
<evidence type="ECO:0000313" key="4">
    <source>
        <dbReference type="Proteomes" id="UP000309667"/>
    </source>
</evidence>
<proteinExistence type="predicted"/>
<feature type="compositionally biased region" description="Low complexity" evidence="1">
    <location>
        <begin position="153"/>
        <end position="173"/>
    </location>
</feature>
<evidence type="ECO:0000256" key="2">
    <source>
        <dbReference type="SAM" id="SignalP"/>
    </source>
</evidence>
<dbReference type="Pfam" id="PF09923">
    <property type="entry name" value="DUF2155"/>
    <property type="match status" value="1"/>
</dbReference>
<name>A0ABY2QTG4_9HYPH</name>
<dbReference type="EMBL" id="STGT01000003">
    <property type="protein sequence ID" value="THV13886.1"/>
    <property type="molecule type" value="Genomic_DNA"/>
</dbReference>
<gene>
    <name evidence="3" type="ORF">E9677_13400</name>
</gene>
<evidence type="ECO:0000256" key="1">
    <source>
        <dbReference type="SAM" id="MobiDB-lite"/>
    </source>
</evidence>
<accession>A0ABY2QTG4</accession>
<reference evidence="3 4" key="1">
    <citation type="submission" date="2019-04" db="EMBL/GenBank/DDBJ databases">
        <title>Genome sequence of strain 7209-2.</title>
        <authorList>
            <person name="Gao J."/>
            <person name="Sun J."/>
        </authorList>
    </citation>
    <scope>NUCLEOTIDE SEQUENCE [LARGE SCALE GENOMIC DNA]</scope>
    <source>
        <strain evidence="3 4">7209-2</strain>
    </source>
</reference>
<organism evidence="3 4">
    <name type="scientific">Rhizobium rhizophilum</name>
    <dbReference type="NCBI Taxonomy" id="1850373"/>
    <lineage>
        <taxon>Bacteria</taxon>
        <taxon>Pseudomonadati</taxon>
        <taxon>Pseudomonadota</taxon>
        <taxon>Alphaproteobacteria</taxon>
        <taxon>Hyphomicrobiales</taxon>
        <taxon>Rhizobiaceae</taxon>
        <taxon>Rhizobium/Agrobacterium group</taxon>
        <taxon>Rhizobium</taxon>
    </lineage>
</organism>
<feature type="compositionally biased region" description="Low complexity" evidence="1">
    <location>
        <begin position="220"/>
        <end position="246"/>
    </location>
</feature>
<dbReference type="InterPro" id="IPR019225">
    <property type="entry name" value="DUF2155"/>
</dbReference>
<keyword evidence="2" id="KW-0732">Signal</keyword>
<evidence type="ECO:0000313" key="3">
    <source>
        <dbReference type="EMBL" id="THV13886.1"/>
    </source>
</evidence>
<feature type="chain" id="PRO_5047035994" evidence="2">
    <location>
        <begin position="30"/>
        <end position="261"/>
    </location>
</feature>
<dbReference type="Proteomes" id="UP000309667">
    <property type="component" value="Unassembled WGS sequence"/>
</dbReference>
<comment type="caution">
    <text evidence="3">The sequence shown here is derived from an EMBL/GenBank/DDBJ whole genome shotgun (WGS) entry which is preliminary data.</text>
</comment>
<keyword evidence="4" id="KW-1185">Reference proteome</keyword>